<evidence type="ECO:0000313" key="1">
    <source>
        <dbReference type="EMBL" id="NNU34238.1"/>
    </source>
</evidence>
<name>A0ABX1W2P4_9SPHI</name>
<comment type="caution">
    <text evidence="1">The sequence shown here is derived from an EMBL/GenBank/DDBJ whole genome shotgun (WGS) entry which is preliminary data.</text>
</comment>
<protein>
    <submittedName>
        <fullName evidence="1">Uncharacterized protein</fullName>
    </submittedName>
</protein>
<dbReference type="Proteomes" id="UP000566071">
    <property type="component" value="Unassembled WGS sequence"/>
</dbReference>
<reference evidence="1 2" key="1">
    <citation type="submission" date="2020-05" db="EMBL/GenBank/DDBJ databases">
        <authorList>
            <person name="Khan S.A."/>
            <person name="Jeon C.O."/>
            <person name="Chun B.H."/>
        </authorList>
    </citation>
    <scope>NUCLEOTIDE SEQUENCE [LARGE SCALE GENOMIC DNA]</scope>
    <source>
        <strain evidence="1 2">S1162</strain>
    </source>
</reference>
<accession>A0ABX1W2P4</accession>
<evidence type="ECO:0000313" key="2">
    <source>
        <dbReference type="Proteomes" id="UP000566071"/>
    </source>
</evidence>
<gene>
    <name evidence="1" type="ORF">HK413_08910</name>
</gene>
<keyword evidence="2" id="KW-1185">Reference proteome</keyword>
<sequence>MGLSLRPLLKNTYTDALVLGDGGAAQAVKCVLQNLDINYRVVYPQTAWRKFIV</sequence>
<dbReference type="EMBL" id="JABFCR010000037">
    <property type="protein sequence ID" value="NNU34238.1"/>
    <property type="molecule type" value="Genomic_DNA"/>
</dbReference>
<organism evidence="1 2">
    <name type="scientific">Mucilaginibacter humi</name>
    <dbReference type="NCBI Taxonomy" id="2732510"/>
    <lineage>
        <taxon>Bacteria</taxon>
        <taxon>Pseudomonadati</taxon>
        <taxon>Bacteroidota</taxon>
        <taxon>Sphingobacteriia</taxon>
        <taxon>Sphingobacteriales</taxon>
        <taxon>Sphingobacteriaceae</taxon>
        <taxon>Mucilaginibacter</taxon>
    </lineage>
</organism>
<dbReference type="RefSeq" id="WP_175269923.1">
    <property type="nucleotide sequence ID" value="NZ_JABFCR010000037.1"/>
</dbReference>
<proteinExistence type="predicted"/>